<dbReference type="Gene3D" id="2.30.230.10">
    <property type="entry name" value="Lipovitellin, beta-sheet shell regions, chain A"/>
    <property type="match status" value="1"/>
</dbReference>
<proteinExistence type="predicted"/>
<gene>
    <name evidence="6" type="primary">LOC105273058</name>
</gene>
<dbReference type="PANTHER" id="PTHR13024:SF0">
    <property type="entry name" value="MICROSOMAL TRIACYLGLYCEROL TRANSFER PROTEIN"/>
    <property type="match status" value="1"/>
</dbReference>
<keyword evidence="1 3" id="KW-0732">Signal</keyword>
<dbReference type="InterPro" id="IPR015819">
    <property type="entry name" value="Lipid_transp_b-sht_shell"/>
</dbReference>
<dbReference type="RefSeq" id="XP_011313596.1">
    <property type="nucleotide sequence ID" value="XM_011315294.1"/>
</dbReference>
<dbReference type="InterPro" id="IPR001747">
    <property type="entry name" value="Vitellogenin_N"/>
</dbReference>
<feature type="domain" description="Vitellogenin" evidence="4">
    <location>
        <begin position="33"/>
        <end position="413"/>
    </location>
</feature>
<evidence type="ECO:0000313" key="6">
    <source>
        <dbReference type="RefSeq" id="XP_011313596.1"/>
    </source>
</evidence>
<evidence type="ECO:0000313" key="5">
    <source>
        <dbReference type="Proteomes" id="UP000694866"/>
    </source>
</evidence>
<dbReference type="InterPro" id="IPR011030">
    <property type="entry name" value="Lipovitellin_superhlx_dom"/>
</dbReference>
<dbReference type="PANTHER" id="PTHR13024">
    <property type="entry name" value="MICROSOMAL TRIGLYCERIDE TRANSFER PROTEIN, LARGE SUBUNIT"/>
    <property type="match status" value="1"/>
</dbReference>
<keyword evidence="5" id="KW-1185">Reference proteome</keyword>
<accession>A0A9R1TRA0</accession>
<feature type="chain" id="PRO_5040392490" evidence="3">
    <location>
        <begin position="26"/>
        <end position="413"/>
    </location>
</feature>
<dbReference type="OrthoDB" id="5865932at2759"/>
<reference evidence="6" key="1">
    <citation type="submission" date="2025-08" db="UniProtKB">
        <authorList>
            <consortium name="RefSeq"/>
        </authorList>
    </citation>
    <scope>IDENTIFICATION</scope>
</reference>
<dbReference type="GO" id="GO:0005794">
    <property type="term" value="C:Golgi apparatus"/>
    <property type="evidence" value="ECO:0007669"/>
    <property type="project" value="TreeGrafter"/>
</dbReference>
<dbReference type="Proteomes" id="UP000694866">
    <property type="component" value="Unplaced"/>
</dbReference>
<dbReference type="InterPro" id="IPR039988">
    <property type="entry name" value="MTTP"/>
</dbReference>
<evidence type="ECO:0000256" key="2">
    <source>
        <dbReference type="PROSITE-ProRule" id="PRU00557"/>
    </source>
</evidence>
<dbReference type="GO" id="GO:0042157">
    <property type="term" value="P:lipoprotein metabolic process"/>
    <property type="evidence" value="ECO:0007669"/>
    <property type="project" value="TreeGrafter"/>
</dbReference>
<feature type="signal peptide" evidence="3">
    <location>
        <begin position="1"/>
        <end position="25"/>
    </location>
</feature>
<dbReference type="Pfam" id="PF01347">
    <property type="entry name" value="Vitellogenin_N"/>
    <property type="match status" value="1"/>
</dbReference>
<dbReference type="GO" id="GO:0005783">
    <property type="term" value="C:endoplasmic reticulum"/>
    <property type="evidence" value="ECO:0007669"/>
    <property type="project" value="TreeGrafter"/>
</dbReference>
<dbReference type="GO" id="GO:0016323">
    <property type="term" value="C:basolateral plasma membrane"/>
    <property type="evidence" value="ECO:0007669"/>
    <property type="project" value="TreeGrafter"/>
</dbReference>
<dbReference type="AlphaFoldDB" id="A0A9R1TRA0"/>
<dbReference type="InterPro" id="IPR015816">
    <property type="entry name" value="Vitellinogen_b-sht_N"/>
</dbReference>
<evidence type="ECO:0000259" key="4">
    <source>
        <dbReference type="PROSITE" id="PS51211"/>
    </source>
</evidence>
<comment type="caution">
    <text evidence="2">Lacks conserved residue(s) required for the propagation of feature annotation.</text>
</comment>
<dbReference type="GO" id="GO:0005548">
    <property type="term" value="F:phospholipid transporter activity"/>
    <property type="evidence" value="ECO:0007669"/>
    <property type="project" value="InterPro"/>
</dbReference>
<evidence type="ECO:0000256" key="3">
    <source>
        <dbReference type="SAM" id="SignalP"/>
    </source>
</evidence>
<organism evidence="5 6">
    <name type="scientific">Fopius arisanus</name>
    <dbReference type="NCBI Taxonomy" id="64838"/>
    <lineage>
        <taxon>Eukaryota</taxon>
        <taxon>Metazoa</taxon>
        <taxon>Ecdysozoa</taxon>
        <taxon>Arthropoda</taxon>
        <taxon>Hexapoda</taxon>
        <taxon>Insecta</taxon>
        <taxon>Pterygota</taxon>
        <taxon>Neoptera</taxon>
        <taxon>Endopterygota</taxon>
        <taxon>Hymenoptera</taxon>
        <taxon>Apocrita</taxon>
        <taxon>Ichneumonoidea</taxon>
        <taxon>Braconidae</taxon>
        <taxon>Opiinae</taxon>
        <taxon>Fopius</taxon>
    </lineage>
</organism>
<name>A0A9R1TRA0_9HYME</name>
<protein>
    <submittedName>
        <fullName evidence="6">Microsomal triglyceride transfer protein large subunit</fullName>
    </submittedName>
</protein>
<dbReference type="PROSITE" id="PS51211">
    <property type="entry name" value="VITELLOGENIN"/>
    <property type="match status" value="1"/>
</dbReference>
<feature type="non-terminal residue" evidence="6">
    <location>
        <position position="413"/>
    </location>
</feature>
<sequence>MPGETVLTLIYLLTLLGSTCQSAPAAVSASRGWTVGNGVNYQLTTIVLSRESGIPKSSGDVGFQYTGELSVAAVWHDPKDLDTILLEIKLISPQLYIKSRKAPEPEGFVEHSSKLDQVPQHPIYLLWRNGEILKVFLSPDETISSANLKRGLASLFQYKTLDGHHQEHDASGLCKVTYESRTPHTITKSKHHCNVNLSQLRNQHPNPILGVKLDSTRFAVYTLDPLLIPTKIEETEIHEVTLQAKPEVGATVTTQRILQKTASITVSRIDGSNIRDAIAHLQPGYREVEIDLQVEPITCPESGCRTLEQVIDQNREALDVSALGTAKSATAFLKLIPLVRDASADELTRILKSPRNLPLKTQLLDILGSASTSATHQAAMKILRQDETGDEMERYLWALSMSPVPHPDIIKDI</sequence>
<evidence type="ECO:0000256" key="1">
    <source>
        <dbReference type="ARBA" id="ARBA00022729"/>
    </source>
</evidence>
<dbReference type="Gene3D" id="1.25.10.20">
    <property type="entry name" value="Vitellinogen, superhelical"/>
    <property type="match status" value="1"/>
</dbReference>
<dbReference type="GeneID" id="105273058"/>
<dbReference type="KEGG" id="fas:105273058"/>
<dbReference type="SUPFAM" id="SSF56968">
    <property type="entry name" value="Lipovitellin-phosvitin complex, beta-sheet shell regions"/>
    <property type="match status" value="1"/>
</dbReference>